<dbReference type="EMBL" id="CP001363">
    <property type="protein sequence ID" value="ACY89871.1"/>
    <property type="molecule type" value="Genomic_DNA"/>
</dbReference>
<keyword evidence="2" id="KW-1185">Reference proteome</keyword>
<sequence>MLSPNIKVYLFYTLSLFSTITAYCRHFANKNYFHLSIPCAI</sequence>
<organism evidence="1 2">
    <name type="scientific">Salmonella typhimurium (strain 14028s / SGSC 2262)</name>
    <dbReference type="NCBI Taxonomy" id="588858"/>
    <lineage>
        <taxon>Bacteria</taxon>
        <taxon>Pseudomonadati</taxon>
        <taxon>Pseudomonadota</taxon>
        <taxon>Gammaproteobacteria</taxon>
        <taxon>Enterobacterales</taxon>
        <taxon>Enterobacteriaceae</taxon>
        <taxon>Salmonella</taxon>
    </lineage>
</organism>
<proteinExistence type="predicted"/>
<protein>
    <submittedName>
        <fullName evidence="1">Uncharacterized protein</fullName>
    </submittedName>
</protein>
<evidence type="ECO:0000313" key="2">
    <source>
        <dbReference type="Proteomes" id="UP000002695"/>
    </source>
</evidence>
<evidence type="ECO:0000313" key="1">
    <source>
        <dbReference type="EMBL" id="ACY89871.1"/>
    </source>
</evidence>
<dbReference type="HOGENOM" id="CLU_3276435_0_0_6"/>
<dbReference type="KEGG" id="seo:STM14_3457"/>
<name>A0A0F6B5S7_SALT1</name>
<gene>
    <name evidence="1" type="ordered locus">STM14_3457</name>
</gene>
<dbReference type="AlphaFoldDB" id="A0A0F6B5S7"/>
<reference evidence="1 2" key="1">
    <citation type="journal article" date="2010" name="J. Bacteriol.">
        <title>Short-term signatures of evolutionary change in the Salmonella enterica serovar typhimurium 14028 genome.</title>
        <authorList>
            <person name="Jarvik T."/>
            <person name="Smillie C."/>
            <person name="Groisman E.A."/>
            <person name="Ochman H."/>
        </authorList>
    </citation>
    <scope>NUCLEOTIDE SEQUENCE [LARGE SCALE GENOMIC DNA]</scope>
    <source>
        <strain evidence="2">14028s / SGSC 2262</strain>
    </source>
</reference>
<accession>A0A0F6B5S7</accession>
<dbReference type="Proteomes" id="UP000002695">
    <property type="component" value="Chromosome"/>
</dbReference>